<feature type="region of interest" description="Disordered" evidence="1">
    <location>
        <begin position="192"/>
        <end position="228"/>
    </location>
</feature>
<reference evidence="2 3" key="1">
    <citation type="journal article" date="2018" name="J. Microbiol.">
        <title>Aestuariibaculum marinum sp. nov., a marine bacterium isolated from seawater in South Korea.</title>
        <authorList>
            <person name="Choi J."/>
            <person name="Lee D."/>
            <person name="Jang J.H."/>
            <person name="Cha S."/>
            <person name="Seo T."/>
        </authorList>
    </citation>
    <scope>NUCLEOTIDE SEQUENCE [LARGE SCALE GENOMIC DNA]</scope>
    <source>
        <strain evidence="2 3">IP7</strain>
    </source>
</reference>
<protein>
    <submittedName>
        <fullName evidence="2">Uncharacterized protein</fullName>
    </submittedName>
</protein>
<dbReference type="Proteomes" id="UP000621516">
    <property type="component" value="Unassembled WGS sequence"/>
</dbReference>
<proteinExistence type="predicted"/>
<evidence type="ECO:0000313" key="3">
    <source>
        <dbReference type="Proteomes" id="UP000621516"/>
    </source>
</evidence>
<evidence type="ECO:0000313" key="2">
    <source>
        <dbReference type="EMBL" id="MBD0822634.1"/>
    </source>
</evidence>
<keyword evidence="3" id="KW-1185">Reference proteome</keyword>
<comment type="caution">
    <text evidence="2">The sequence shown here is derived from an EMBL/GenBank/DDBJ whole genome shotgun (WGS) entry which is preliminary data.</text>
</comment>
<feature type="region of interest" description="Disordered" evidence="1">
    <location>
        <begin position="100"/>
        <end position="120"/>
    </location>
</feature>
<accession>A0A8J6PNW6</accession>
<name>A0A8J6PNW6_9FLAO</name>
<organism evidence="2 3">
    <name type="scientific">Aestuariibaculum marinum</name>
    <dbReference type="NCBI Taxonomy" id="2683592"/>
    <lineage>
        <taxon>Bacteria</taxon>
        <taxon>Pseudomonadati</taxon>
        <taxon>Bacteroidota</taxon>
        <taxon>Flavobacteriia</taxon>
        <taxon>Flavobacteriales</taxon>
        <taxon>Flavobacteriaceae</taxon>
    </lineage>
</organism>
<dbReference type="EMBL" id="JACVXD010000001">
    <property type="protein sequence ID" value="MBD0822634.1"/>
    <property type="molecule type" value="Genomic_DNA"/>
</dbReference>
<evidence type="ECO:0000256" key="1">
    <source>
        <dbReference type="SAM" id="MobiDB-lite"/>
    </source>
</evidence>
<dbReference type="RefSeq" id="WP_188221950.1">
    <property type="nucleotide sequence ID" value="NZ_JACVXD010000001.1"/>
</dbReference>
<dbReference type="AlphaFoldDB" id="A0A8J6PNW6"/>
<sequence>MLKEKLKKALKEAGLNEELAESINITSESQIEGIVISLQSTQNNPTDPDFNQILGSQQFADFVAKTGFDNVIKLAKPLQSEHDKKVTAGIKTFQEKWLKKANGETEEEDEDGKQPTGDNAVLSYLKKLESKIEEMEKSKTQTTKLDQAKAIIAKSTVLTDALKEKWMRRIDLESETSFEDQVKELENEYQEMHTSIVGDSSGKGLPTGGKGKNEASDEEVGSLVNDLI</sequence>
<gene>
    <name evidence="2" type="ORF">ICJ85_01255</name>
</gene>